<feature type="binding site" evidence="5">
    <location>
        <position position="347"/>
    </location>
    <ligand>
        <name>substrate</name>
    </ligand>
</feature>
<dbReference type="SUPFAM" id="SSF51419">
    <property type="entry name" value="PLP-binding barrel"/>
    <property type="match status" value="1"/>
</dbReference>
<dbReference type="EC" id="4.1.1.20" evidence="5 6"/>
<feature type="binding site" evidence="5">
    <location>
        <position position="318"/>
    </location>
    <ligand>
        <name>substrate</name>
    </ligand>
</feature>
<reference evidence="11 12" key="1">
    <citation type="submission" date="2017-05" db="EMBL/GenBank/DDBJ databases">
        <authorList>
            <person name="Varghese N."/>
            <person name="Submissions S."/>
        </authorList>
    </citation>
    <scope>NUCLEOTIDE SEQUENCE [LARGE SCALE GENOMIC DNA]</scope>
    <source>
        <strain evidence="11 12">DSM 28009</strain>
    </source>
</reference>
<evidence type="ECO:0000256" key="8">
    <source>
        <dbReference type="RuleBase" id="RU003738"/>
    </source>
</evidence>
<dbReference type="InterPro" id="IPR000183">
    <property type="entry name" value="Orn/DAP/Arg_de-COase"/>
</dbReference>
<dbReference type="RefSeq" id="WP_142635442.1">
    <property type="nucleotide sequence ID" value="NZ_FXTE01000002.1"/>
</dbReference>
<dbReference type="InterPro" id="IPR002986">
    <property type="entry name" value="DAP_deCOOHase_LysA"/>
</dbReference>
<name>A0A521C796_9RHOB</name>
<keyword evidence="12" id="KW-1185">Reference proteome</keyword>
<feature type="binding site" evidence="5">
    <location>
        <position position="375"/>
    </location>
    <ligand>
        <name>substrate</name>
    </ligand>
</feature>
<evidence type="ECO:0000313" key="11">
    <source>
        <dbReference type="EMBL" id="SMO54580.1"/>
    </source>
</evidence>
<keyword evidence="5 8" id="KW-0457">Lysine biosynthesis</keyword>
<evidence type="ECO:0000256" key="3">
    <source>
        <dbReference type="ARBA" id="ARBA00022898"/>
    </source>
</evidence>
<keyword evidence="2 5" id="KW-0210">Decarboxylase</keyword>
<evidence type="ECO:0000313" key="12">
    <source>
        <dbReference type="Proteomes" id="UP000319555"/>
    </source>
</evidence>
<evidence type="ECO:0000256" key="5">
    <source>
        <dbReference type="HAMAP-Rule" id="MF_02120"/>
    </source>
</evidence>
<dbReference type="GO" id="GO:0008836">
    <property type="term" value="F:diaminopimelate decarboxylase activity"/>
    <property type="evidence" value="ECO:0007669"/>
    <property type="project" value="UniProtKB-UniRule"/>
</dbReference>
<dbReference type="GO" id="GO:0009089">
    <property type="term" value="P:lysine biosynthetic process via diaminopimelate"/>
    <property type="evidence" value="ECO:0007669"/>
    <property type="project" value="UniProtKB-UniRule"/>
</dbReference>
<sequence length="421" mass="45212">MDHFLYRDGALYAEDVPISEIAAAVGTPFYVYSTATLLRHFQLFDEALDGTDHLVCYAMKAASNQAILKTLAEAGAGMDVVSGGEYLRAKAAGVPGDKIVFSGVGKTAEEIRTALTGGIRQFNVESEPEMEVINAVALDLGVVAPITVRVNPDVDAKTHAKIATGKSENKFGIPIARASEVYAHAASLPGLKVIGIDVHIGSQLTELEPFALAYQKVAELTETLRSEGHNIRRLDLGGGLGIPYARSNDAPPLPLEYGALIKDTLGHLGCEIEIEPGRLIAGNAGLMVSKVIYVKSGEGRDFLILDGAMNDLIRPAMYEAYHDIVPVIEPVPGTEQQPYDIVGPVCESGDTFAKQRQMPPLGAGDLVAFRSAGAYGAVMSSEYNTRPLIPEVLVHGDQFAVIRERPSFDEIINRDTIPEWL</sequence>
<dbReference type="Pfam" id="PF00278">
    <property type="entry name" value="Orn_DAP_Arg_deC"/>
    <property type="match status" value="1"/>
</dbReference>
<dbReference type="PANTHER" id="PTHR43727:SF2">
    <property type="entry name" value="GROUP IV DECARBOXYLASE"/>
    <property type="match status" value="1"/>
</dbReference>
<keyword evidence="5" id="KW-0028">Amino-acid biosynthesis</keyword>
<evidence type="ECO:0000259" key="9">
    <source>
        <dbReference type="Pfam" id="PF00278"/>
    </source>
</evidence>
<feature type="binding site" evidence="5">
    <location>
        <position position="278"/>
    </location>
    <ligand>
        <name>substrate</name>
    </ligand>
</feature>
<dbReference type="Gene3D" id="2.40.37.10">
    <property type="entry name" value="Lyase, Ornithine Decarboxylase, Chain A, domain 1"/>
    <property type="match status" value="1"/>
</dbReference>
<proteinExistence type="inferred from homology"/>
<feature type="active site" description="Proton donor" evidence="7">
    <location>
        <position position="346"/>
    </location>
</feature>
<feature type="modified residue" description="N6-(pyridoxal phosphate)lysine" evidence="5 7">
    <location>
        <position position="60"/>
    </location>
</feature>
<dbReference type="AlphaFoldDB" id="A0A521C796"/>
<evidence type="ECO:0000256" key="7">
    <source>
        <dbReference type="PIRSR" id="PIRSR600183-50"/>
    </source>
</evidence>
<evidence type="ECO:0000256" key="1">
    <source>
        <dbReference type="ARBA" id="ARBA00001933"/>
    </source>
</evidence>
<evidence type="ECO:0000259" key="10">
    <source>
        <dbReference type="Pfam" id="PF02784"/>
    </source>
</evidence>
<dbReference type="FunFam" id="3.20.20.10:FF:000003">
    <property type="entry name" value="Diaminopimelate decarboxylase"/>
    <property type="match status" value="1"/>
</dbReference>
<dbReference type="PROSITE" id="PS00879">
    <property type="entry name" value="ODR_DC_2_2"/>
    <property type="match status" value="1"/>
</dbReference>
<dbReference type="HAMAP" id="MF_02120">
    <property type="entry name" value="LysA"/>
    <property type="match status" value="1"/>
</dbReference>
<evidence type="ECO:0000256" key="6">
    <source>
        <dbReference type="NCBIfam" id="TIGR01048"/>
    </source>
</evidence>
<comment type="catalytic activity">
    <reaction evidence="5 8">
        <text>meso-2,6-diaminopimelate + H(+) = L-lysine + CO2</text>
        <dbReference type="Rhea" id="RHEA:15101"/>
        <dbReference type="ChEBI" id="CHEBI:15378"/>
        <dbReference type="ChEBI" id="CHEBI:16526"/>
        <dbReference type="ChEBI" id="CHEBI:32551"/>
        <dbReference type="ChEBI" id="CHEBI:57791"/>
        <dbReference type="EC" id="4.1.1.20"/>
    </reaction>
</comment>
<dbReference type="NCBIfam" id="TIGR01048">
    <property type="entry name" value="lysA"/>
    <property type="match status" value="1"/>
</dbReference>
<dbReference type="EMBL" id="FXTE01000002">
    <property type="protein sequence ID" value="SMO54580.1"/>
    <property type="molecule type" value="Genomic_DNA"/>
</dbReference>
<dbReference type="PRINTS" id="PR01181">
    <property type="entry name" value="DAPDCRBXLASE"/>
</dbReference>
<dbReference type="CDD" id="cd06828">
    <property type="entry name" value="PLPDE_III_DapDC"/>
    <property type="match status" value="1"/>
</dbReference>
<dbReference type="InterPro" id="IPR022643">
    <property type="entry name" value="De-COase2_C"/>
</dbReference>
<evidence type="ECO:0000256" key="4">
    <source>
        <dbReference type="ARBA" id="ARBA00023239"/>
    </source>
</evidence>
<comment type="pathway">
    <text evidence="5 8">Amino-acid biosynthesis; L-lysine biosynthesis via DAP pathway; L-lysine from DL-2,6-diaminopimelate: step 1/1.</text>
</comment>
<dbReference type="PANTHER" id="PTHR43727">
    <property type="entry name" value="DIAMINOPIMELATE DECARBOXYLASE"/>
    <property type="match status" value="1"/>
</dbReference>
<dbReference type="InterPro" id="IPR009006">
    <property type="entry name" value="Ala_racemase/Decarboxylase_C"/>
</dbReference>
<dbReference type="InterPro" id="IPR022657">
    <property type="entry name" value="De-COase2_CS"/>
</dbReference>
<dbReference type="OrthoDB" id="9802241at2"/>
<comment type="subunit">
    <text evidence="5">Homodimer.</text>
</comment>
<comment type="cofactor">
    <cofactor evidence="1 5 7 8">
        <name>pyridoxal 5'-phosphate</name>
        <dbReference type="ChEBI" id="CHEBI:597326"/>
    </cofactor>
</comment>
<feature type="binding site" evidence="5">
    <location>
        <position position="239"/>
    </location>
    <ligand>
        <name>pyridoxal 5'-phosphate</name>
        <dbReference type="ChEBI" id="CHEBI:597326"/>
    </ligand>
</feature>
<accession>A0A521C796</accession>
<evidence type="ECO:0000256" key="2">
    <source>
        <dbReference type="ARBA" id="ARBA00022793"/>
    </source>
</evidence>
<dbReference type="Gene3D" id="3.20.20.10">
    <property type="entry name" value="Alanine racemase"/>
    <property type="match status" value="1"/>
</dbReference>
<dbReference type="PRINTS" id="PR01179">
    <property type="entry name" value="ODADCRBXLASE"/>
</dbReference>
<feature type="domain" description="Orn/DAP/Arg decarboxylase 2 N-terminal" evidence="10">
    <location>
        <begin position="36"/>
        <end position="281"/>
    </location>
</feature>
<feature type="domain" description="Orn/DAP/Arg decarboxylase 2 C-terminal" evidence="9">
    <location>
        <begin position="29"/>
        <end position="373"/>
    </location>
</feature>
<organism evidence="11 12">
    <name type="scientific">Ruegeria faecimaris</name>
    <dbReference type="NCBI Taxonomy" id="686389"/>
    <lineage>
        <taxon>Bacteria</taxon>
        <taxon>Pseudomonadati</taxon>
        <taxon>Pseudomonadota</taxon>
        <taxon>Alphaproteobacteria</taxon>
        <taxon>Rhodobacterales</taxon>
        <taxon>Roseobacteraceae</taxon>
        <taxon>Ruegeria</taxon>
    </lineage>
</organism>
<keyword evidence="4 5" id="KW-0456">Lyase</keyword>
<feature type="binding site" evidence="5">
    <location>
        <begin position="275"/>
        <end position="278"/>
    </location>
    <ligand>
        <name>pyridoxal 5'-phosphate</name>
        <dbReference type="ChEBI" id="CHEBI:597326"/>
    </ligand>
</feature>
<dbReference type="UniPathway" id="UPA00034">
    <property type="reaction ID" value="UER00027"/>
</dbReference>
<comment type="similarity">
    <text evidence="5">Belongs to the Orn/Lys/Arg decarboxylase class-II family. LysA subfamily.</text>
</comment>
<dbReference type="GO" id="GO:0030170">
    <property type="term" value="F:pyridoxal phosphate binding"/>
    <property type="evidence" value="ECO:0007669"/>
    <property type="project" value="UniProtKB-UniRule"/>
</dbReference>
<feature type="binding site" evidence="5">
    <location>
        <position position="375"/>
    </location>
    <ligand>
        <name>pyridoxal 5'-phosphate</name>
        <dbReference type="ChEBI" id="CHEBI:597326"/>
    </ligand>
</feature>
<dbReference type="InterPro" id="IPR022644">
    <property type="entry name" value="De-COase2_N"/>
</dbReference>
<dbReference type="SUPFAM" id="SSF50621">
    <property type="entry name" value="Alanine racemase C-terminal domain-like"/>
    <property type="match status" value="1"/>
</dbReference>
<protein>
    <recommendedName>
        <fullName evidence="5 6">Diaminopimelate decarboxylase</fullName>
        <shortName evidence="5">DAP decarboxylase</shortName>
        <shortName evidence="5">DAPDC</shortName>
        <ecNumber evidence="5 6">4.1.1.20</ecNumber>
    </recommendedName>
</protein>
<feature type="binding site" evidence="5">
    <location>
        <position position="314"/>
    </location>
    <ligand>
        <name>substrate</name>
    </ligand>
</feature>
<dbReference type="Proteomes" id="UP000319555">
    <property type="component" value="Unassembled WGS sequence"/>
</dbReference>
<dbReference type="InterPro" id="IPR029066">
    <property type="entry name" value="PLP-binding_barrel"/>
</dbReference>
<gene>
    <name evidence="5" type="primary">lysA</name>
    <name evidence="11" type="ORF">SAMN06265380_102141</name>
</gene>
<comment type="function">
    <text evidence="5">Specifically catalyzes the decarboxylation of meso-diaminopimelate (meso-DAP) to L-lysine.</text>
</comment>
<dbReference type="Pfam" id="PF02784">
    <property type="entry name" value="Orn_Arg_deC_N"/>
    <property type="match status" value="1"/>
</dbReference>
<keyword evidence="3 5" id="KW-0663">Pyridoxal phosphate</keyword>